<gene>
    <name evidence="1" type="ORF">OX90_11915</name>
</gene>
<dbReference type="EMBL" id="JUEU01000133">
    <property type="protein sequence ID" value="KOP59347.1"/>
    <property type="molecule type" value="Genomic_DNA"/>
</dbReference>
<evidence type="ECO:0000313" key="2">
    <source>
        <dbReference type="Proteomes" id="UP000037201"/>
    </source>
</evidence>
<dbReference type="RefSeq" id="WP_053479777.1">
    <property type="nucleotide sequence ID" value="NZ_JTHM01000019.1"/>
</dbReference>
<reference evidence="1 2" key="2">
    <citation type="submission" date="2015-09" db="EMBL/GenBank/DDBJ databases">
        <title>Genome analysis of Pseudomonas syringae pv. porri LMG.</title>
        <authorList>
            <person name="Rombouts S."/>
        </authorList>
    </citation>
    <scope>NUCLEOTIDE SEQUENCE [LARGE SCALE GENOMIC DNA]</scope>
    <source>
        <strain evidence="1 2">LMG 28496</strain>
    </source>
</reference>
<keyword evidence="2" id="KW-1185">Reference proteome</keyword>
<comment type="caution">
    <text evidence="1">The sequence shown here is derived from an EMBL/GenBank/DDBJ whole genome shotgun (WGS) entry which is preliminary data.</text>
</comment>
<name>A0ABR5JPA0_9PSED</name>
<protein>
    <submittedName>
        <fullName evidence="1">Uncharacterized protein</fullName>
    </submittedName>
</protein>
<reference evidence="1 2" key="1">
    <citation type="submission" date="2014-12" db="EMBL/GenBank/DDBJ databases">
        <authorList>
            <person name="Baeyen S."/>
        </authorList>
    </citation>
    <scope>NUCLEOTIDE SEQUENCE [LARGE SCALE GENOMIC DNA]</scope>
    <source>
        <strain evidence="1 2">LMG 28496</strain>
    </source>
</reference>
<proteinExistence type="predicted"/>
<accession>A0ABR5JPA0</accession>
<sequence length="150" mass="15377">MSNAKACVVFTVGLEAEVPPVVDQLASQGFDICTASADQETVEAAQAGSTGLPDAIKGCIDNAVVCVFLIPETVPESLIAAAGYAGSSGNRIVAVCEDVTALPKIFDELATSVVQVNSPKLPEAIQGDTVWEAPNGSAGAKRSITRIKCQ</sequence>
<organism evidence="1 2">
    <name type="scientific">Pseudomonas coronafaciens pv. porri</name>
    <dbReference type="NCBI Taxonomy" id="83964"/>
    <lineage>
        <taxon>Bacteria</taxon>
        <taxon>Pseudomonadati</taxon>
        <taxon>Pseudomonadota</taxon>
        <taxon>Gammaproteobacteria</taxon>
        <taxon>Pseudomonadales</taxon>
        <taxon>Pseudomonadaceae</taxon>
        <taxon>Pseudomonas</taxon>
        <taxon>Pseudomonas coronafaciens</taxon>
    </lineage>
</organism>
<evidence type="ECO:0000313" key="1">
    <source>
        <dbReference type="EMBL" id="KOP59347.1"/>
    </source>
</evidence>
<dbReference type="Proteomes" id="UP000037201">
    <property type="component" value="Unassembled WGS sequence"/>
</dbReference>